<dbReference type="EMBL" id="JBEPLU010000001">
    <property type="protein sequence ID" value="MET3527137.1"/>
    <property type="molecule type" value="Genomic_DNA"/>
</dbReference>
<dbReference type="SUPFAM" id="SSF52540">
    <property type="entry name" value="P-loop containing nucleoside triphosphate hydrolases"/>
    <property type="match status" value="1"/>
</dbReference>
<evidence type="ECO:0000313" key="1">
    <source>
        <dbReference type="EMBL" id="MET3527137.1"/>
    </source>
</evidence>
<accession>A0ABV2EJC2</accession>
<dbReference type="InterPro" id="IPR014556">
    <property type="entry name" value="UCP029407"/>
</dbReference>
<dbReference type="RefSeq" id="WP_354297645.1">
    <property type="nucleotide sequence ID" value="NZ_JBEPLU010000001.1"/>
</dbReference>
<name>A0ABV2EJC2_9CAUL</name>
<dbReference type="InterPro" id="IPR027417">
    <property type="entry name" value="P-loop_NTPase"/>
</dbReference>
<organism evidence="1 2">
    <name type="scientific">Phenylobacterium koreense</name>
    <dbReference type="NCBI Taxonomy" id="266125"/>
    <lineage>
        <taxon>Bacteria</taxon>
        <taxon>Pseudomonadati</taxon>
        <taxon>Pseudomonadota</taxon>
        <taxon>Alphaproteobacteria</taxon>
        <taxon>Caulobacterales</taxon>
        <taxon>Caulobacteraceae</taxon>
        <taxon>Phenylobacterium</taxon>
    </lineage>
</organism>
<dbReference type="Gene3D" id="3.40.50.300">
    <property type="entry name" value="P-loop containing nucleotide triphosphate hydrolases"/>
    <property type="match status" value="1"/>
</dbReference>
<keyword evidence="2" id="KW-1185">Reference proteome</keyword>
<comment type="caution">
    <text evidence="1">The sequence shown here is derived from an EMBL/GenBank/DDBJ whole genome shotgun (WGS) entry which is preliminary data.</text>
</comment>
<protein>
    <recommendedName>
        <fullName evidence="3">Sulfotransferase family protein</fullName>
    </recommendedName>
</protein>
<gene>
    <name evidence="1" type="ORF">ABID41_002232</name>
</gene>
<reference evidence="1 2" key="1">
    <citation type="submission" date="2024-06" db="EMBL/GenBank/DDBJ databases">
        <title>Genomic Encyclopedia of Type Strains, Phase IV (KMG-IV): sequencing the most valuable type-strain genomes for metagenomic binning, comparative biology and taxonomic classification.</title>
        <authorList>
            <person name="Goeker M."/>
        </authorList>
    </citation>
    <scope>NUCLEOTIDE SEQUENCE [LARGE SCALE GENOMIC DNA]</scope>
    <source>
        <strain evidence="1 2">DSM 17809</strain>
    </source>
</reference>
<evidence type="ECO:0008006" key="3">
    <source>
        <dbReference type="Google" id="ProtNLM"/>
    </source>
</evidence>
<sequence length="339" mass="37369">MPQTFERSAYLVLGMHRSGTSATAQLLALAGAELPDNVMPGDEHNAKGYFEPWKISVFNDQRLRAAKSAWDDPFNLPYQPLAPDAEAEWKARAVDLFRAEFGEAIHPLLKDPRVSVLLPMWREVLAEVGMPIRAVIPVRHPLAVAGSLSRRDAFPPEKSVLVWTIYMLAAETHTRDVPRAFVSYDGLLTDWRKEVAAMERALGGALPRLDERAAGKIDEFLTKDLRHNEALESLESLPLVGPMAQSVLDWFVAAASGAEPDRAPLEQAAAQIAKMKSQMGVLVSPVTSQLDSTRAELLHQRQLNEVQASAMRALEHEAALLRQEHAKIEAVVDAALAAR</sequence>
<dbReference type="Proteomes" id="UP001549110">
    <property type="component" value="Unassembled WGS sequence"/>
</dbReference>
<proteinExistence type="predicted"/>
<dbReference type="PIRSF" id="PIRSF029407">
    <property type="entry name" value="UCP029407"/>
    <property type="match status" value="1"/>
</dbReference>
<evidence type="ECO:0000313" key="2">
    <source>
        <dbReference type="Proteomes" id="UP001549110"/>
    </source>
</evidence>